<evidence type="ECO:0008006" key="3">
    <source>
        <dbReference type="Google" id="ProtNLM"/>
    </source>
</evidence>
<gene>
    <name evidence="1" type="ORF">Atai01_78280</name>
</gene>
<reference evidence="1" key="1">
    <citation type="submission" date="2023-03" db="EMBL/GenBank/DDBJ databases">
        <title>Amycolatopsis taiwanensis NBRC 103393.</title>
        <authorList>
            <person name="Ichikawa N."/>
            <person name="Sato H."/>
            <person name="Tonouchi N."/>
        </authorList>
    </citation>
    <scope>NUCLEOTIDE SEQUENCE</scope>
    <source>
        <strain evidence="1">NBRC 103393</strain>
    </source>
</reference>
<dbReference type="AlphaFoldDB" id="A0A9W6R8C0"/>
<dbReference type="PANTHER" id="PTHR38479:SF2">
    <property type="entry name" value="WINGED HELIX DNA-BINDING DOMAIN-CONTAINING PROTEIN"/>
    <property type="match status" value="1"/>
</dbReference>
<name>A0A9W6R8C0_9PSEU</name>
<keyword evidence="2" id="KW-1185">Reference proteome</keyword>
<dbReference type="InterPro" id="IPR009351">
    <property type="entry name" value="AlkZ-like"/>
</dbReference>
<dbReference type="RefSeq" id="WP_349497657.1">
    <property type="nucleotide sequence ID" value="NZ_BSTI01000032.1"/>
</dbReference>
<proteinExistence type="predicted"/>
<evidence type="ECO:0000313" key="1">
    <source>
        <dbReference type="EMBL" id="GLY71209.1"/>
    </source>
</evidence>
<dbReference type="PANTHER" id="PTHR38479">
    <property type="entry name" value="LMO0824 PROTEIN"/>
    <property type="match status" value="1"/>
</dbReference>
<protein>
    <recommendedName>
        <fullName evidence="3">Winged helix DNA-binding domain-containing protein</fullName>
    </recommendedName>
</protein>
<comment type="caution">
    <text evidence="1">The sequence shown here is derived from an EMBL/GenBank/DDBJ whole genome shotgun (WGS) entry which is preliminary data.</text>
</comment>
<sequence>MISRRALNRATLARQLLLRRHKMPALEAVEHLVGLQAQAPFPPYFGLWCRLSGFQPQELAELLTERQVVRIVLMRGTVHLVSATDCLWLRPLAQPMLTRTFQNAYATRIAGIDQDAVVKTGRELLREGPMTAAALRTALADAFPGTAADLSQIMRSLVALVQVPPRAVWGKAGQTTYATAEDWLERDLHASPSPEELVLRYLRAFGPATVADVQAWSGLTGLREVVDRLRPQLVMLSDTVFDLPDAPRPDEDTPAPVRLLAPFDNLLLSHADRTRIITDEHRKRVITINGQVHGTVLVDGFVHGIWKRDKTVVTIEPFAPFTDTQAEQVHAEAAELLEFAEPGKAHQIRGM</sequence>
<accession>A0A9W6R8C0</accession>
<dbReference type="Proteomes" id="UP001165136">
    <property type="component" value="Unassembled WGS sequence"/>
</dbReference>
<dbReference type="Pfam" id="PF06224">
    <property type="entry name" value="AlkZ-like"/>
    <property type="match status" value="1"/>
</dbReference>
<dbReference type="EMBL" id="BSTI01000032">
    <property type="protein sequence ID" value="GLY71209.1"/>
    <property type="molecule type" value="Genomic_DNA"/>
</dbReference>
<organism evidence="1 2">
    <name type="scientific">Amycolatopsis taiwanensis</name>
    <dbReference type="NCBI Taxonomy" id="342230"/>
    <lineage>
        <taxon>Bacteria</taxon>
        <taxon>Bacillati</taxon>
        <taxon>Actinomycetota</taxon>
        <taxon>Actinomycetes</taxon>
        <taxon>Pseudonocardiales</taxon>
        <taxon>Pseudonocardiaceae</taxon>
        <taxon>Amycolatopsis</taxon>
    </lineage>
</organism>
<evidence type="ECO:0000313" key="2">
    <source>
        <dbReference type="Proteomes" id="UP001165136"/>
    </source>
</evidence>